<evidence type="ECO:0000256" key="1">
    <source>
        <dbReference type="ARBA" id="ARBA00004571"/>
    </source>
</evidence>
<dbReference type="Gene3D" id="2.40.170.20">
    <property type="entry name" value="TonB-dependent receptor, beta-barrel domain"/>
    <property type="match status" value="1"/>
</dbReference>
<feature type="compositionally biased region" description="Basic and acidic residues" evidence="11">
    <location>
        <begin position="71"/>
        <end position="80"/>
    </location>
</feature>
<dbReference type="AlphaFoldDB" id="A0A348AE73"/>
<evidence type="ECO:0000256" key="6">
    <source>
        <dbReference type="ARBA" id="ARBA00023077"/>
    </source>
</evidence>
<dbReference type="InterPro" id="IPR012910">
    <property type="entry name" value="Plug_dom"/>
</dbReference>
<reference evidence="15 16" key="1">
    <citation type="journal article" date="2018" name="Int. J. Syst. Evol. Microbiol.">
        <title>Methylomusa anaerophila gen. nov., sp. nov., an anaerobic methanol-utilizing bacterium isolated from a microbial fuel cell.</title>
        <authorList>
            <person name="Amano N."/>
            <person name="Yamamuro A."/>
            <person name="Miyahara M."/>
            <person name="Kouzuma A."/>
            <person name="Abe T."/>
            <person name="Watanabe K."/>
        </authorList>
    </citation>
    <scope>NUCLEOTIDE SEQUENCE [LARGE SCALE GENOMIC DNA]</scope>
    <source>
        <strain evidence="15 16">MMFC1</strain>
    </source>
</reference>
<dbReference type="PANTHER" id="PTHR32552:SF82">
    <property type="entry name" value="FCUA PROTEIN"/>
    <property type="match status" value="1"/>
</dbReference>
<dbReference type="RefSeq" id="WP_126305523.1">
    <property type="nucleotide sequence ID" value="NZ_AP018449.1"/>
</dbReference>
<keyword evidence="15" id="KW-0675">Receptor</keyword>
<evidence type="ECO:0000256" key="3">
    <source>
        <dbReference type="ARBA" id="ARBA00022448"/>
    </source>
</evidence>
<dbReference type="GO" id="GO:0015891">
    <property type="term" value="P:siderophore transport"/>
    <property type="evidence" value="ECO:0007669"/>
    <property type="project" value="InterPro"/>
</dbReference>
<comment type="similarity">
    <text evidence="2 9 10">Belongs to the TonB-dependent receptor family.</text>
</comment>
<keyword evidence="16" id="KW-1185">Reference proteome</keyword>
<name>A0A348AE73_9FIRM</name>
<keyword evidence="5 9" id="KW-0812">Transmembrane</keyword>
<evidence type="ECO:0000259" key="14">
    <source>
        <dbReference type="Pfam" id="PF07715"/>
    </source>
</evidence>
<keyword evidence="12" id="KW-0732">Signal</keyword>
<dbReference type="InterPro" id="IPR000531">
    <property type="entry name" value="Beta-barrel_TonB"/>
</dbReference>
<evidence type="ECO:0000256" key="8">
    <source>
        <dbReference type="ARBA" id="ARBA00023237"/>
    </source>
</evidence>
<dbReference type="KEGG" id="mana:MAMMFC1_00004"/>
<feature type="signal peptide" evidence="12">
    <location>
        <begin position="1"/>
        <end position="31"/>
    </location>
</feature>
<dbReference type="OrthoDB" id="9775095at2"/>
<dbReference type="NCBIfam" id="TIGR01783">
    <property type="entry name" value="TonB-siderophor"/>
    <property type="match status" value="1"/>
</dbReference>
<dbReference type="PROSITE" id="PS52016">
    <property type="entry name" value="TONB_DEPENDENT_REC_3"/>
    <property type="match status" value="1"/>
</dbReference>
<dbReference type="InterPro" id="IPR037066">
    <property type="entry name" value="Plug_dom_sf"/>
</dbReference>
<keyword evidence="8 9" id="KW-0998">Cell outer membrane</keyword>
<accession>A0A348AE73</accession>
<proteinExistence type="inferred from homology"/>
<keyword evidence="4 9" id="KW-1134">Transmembrane beta strand</keyword>
<organism evidence="15 16">
    <name type="scientific">Methylomusa anaerophila</name>
    <dbReference type="NCBI Taxonomy" id="1930071"/>
    <lineage>
        <taxon>Bacteria</taxon>
        <taxon>Bacillati</taxon>
        <taxon>Bacillota</taxon>
        <taxon>Negativicutes</taxon>
        <taxon>Selenomonadales</taxon>
        <taxon>Sporomusaceae</taxon>
        <taxon>Methylomusa</taxon>
    </lineage>
</organism>
<dbReference type="InterPro" id="IPR010105">
    <property type="entry name" value="TonB_sidphr_rcpt"/>
</dbReference>
<keyword evidence="3 9" id="KW-0813">Transport</keyword>
<dbReference type="Pfam" id="PF07715">
    <property type="entry name" value="Plug"/>
    <property type="match status" value="1"/>
</dbReference>
<evidence type="ECO:0000259" key="13">
    <source>
        <dbReference type="Pfam" id="PF00593"/>
    </source>
</evidence>
<gene>
    <name evidence="15" type="primary">fcuA_2</name>
    <name evidence="15" type="ORF">MAMMFC1_00004</name>
</gene>
<evidence type="ECO:0000256" key="5">
    <source>
        <dbReference type="ARBA" id="ARBA00022692"/>
    </source>
</evidence>
<evidence type="ECO:0000256" key="12">
    <source>
        <dbReference type="SAM" id="SignalP"/>
    </source>
</evidence>
<evidence type="ECO:0000256" key="9">
    <source>
        <dbReference type="PROSITE-ProRule" id="PRU01360"/>
    </source>
</evidence>
<evidence type="ECO:0000256" key="11">
    <source>
        <dbReference type="SAM" id="MobiDB-lite"/>
    </source>
</evidence>
<dbReference type="InterPro" id="IPR036942">
    <property type="entry name" value="Beta-barrel_TonB_sf"/>
</dbReference>
<dbReference type="GO" id="GO:0009279">
    <property type="term" value="C:cell outer membrane"/>
    <property type="evidence" value="ECO:0007669"/>
    <property type="project" value="UniProtKB-SubCell"/>
</dbReference>
<sequence>MRKKMSRARKSLLYVLVGSGLFLYMPFIANAVEDAAETATTEDQAAEAKVSETASSDSDVKQYTLPTTEVTAKRDSRQSKDLPPAYAGGQVARGSRLGVLGNKDFLDTPFNITSYTDKLIENQQSHTLAGVVANDPSVRFNSGSSSYDTWTIRGFTLSCEDMGFNGLYGLLPNSFVGTELAERVEVLKGPSALVNGMQPAGSIGGSINLIPKRAGEEPLTSLTIGYTGDSQLGGHIDIGRRFGENNRFGVRFNGAYRQGDTGFDGESREVSLTALGLDVRGKRFRAAIDLGYQEVNQNAPTTSLILSNGLSVPALPKNTFNFSPPWTYANNKNTFGVIHGEFDLNPDWMIFASAGARKNTWDYILGSAVLTNAQGDFTASIDNFPLEYHVHTEELGIRGQFTSGSIRHQLVLSGTRFNMDRYYLSKTFYTFSSNLYRLAWGTQPDIPDLGTLPLGAATTLSSVVLADTLSTADGRLQLTVGARRQQIKVDNYSPAGTKTSTYSESATTPSVGLVIKARPNLSFYGNYIEGLQQGATAPATAANAGEIFAPFKSKQYEAGLKWDAGTFATTLSAFQITQPSGLINPATLVYSVDGQQRNRGLELNVFGEPRKGTRLLGGVMLLDGKLVKTANGTYDGNTPVGVPRWTATLGAEWDTPFQPGLTLTARAVYNGSQYLDNGNTVQVAPWTRWDVGARYTFRQGGTPVTVRAMVTNVFNKRHWVGTTYGALTMGAPRTLLLSATMEL</sequence>
<evidence type="ECO:0000313" key="16">
    <source>
        <dbReference type="Proteomes" id="UP000276437"/>
    </source>
</evidence>
<dbReference type="Gene3D" id="2.170.130.10">
    <property type="entry name" value="TonB-dependent receptor, plug domain"/>
    <property type="match status" value="1"/>
</dbReference>
<dbReference type="Proteomes" id="UP000276437">
    <property type="component" value="Chromosome"/>
</dbReference>
<feature type="chain" id="PRO_5016782872" evidence="12">
    <location>
        <begin position="32"/>
        <end position="743"/>
    </location>
</feature>
<dbReference type="InterPro" id="IPR039426">
    <property type="entry name" value="TonB-dep_rcpt-like"/>
</dbReference>
<keyword evidence="6 10" id="KW-0798">TonB box</keyword>
<feature type="domain" description="TonB-dependent receptor plug" evidence="14">
    <location>
        <begin position="107"/>
        <end position="201"/>
    </location>
</feature>
<evidence type="ECO:0000256" key="2">
    <source>
        <dbReference type="ARBA" id="ARBA00009810"/>
    </source>
</evidence>
<dbReference type="SUPFAM" id="SSF56935">
    <property type="entry name" value="Porins"/>
    <property type="match status" value="1"/>
</dbReference>
<evidence type="ECO:0000313" key="15">
    <source>
        <dbReference type="EMBL" id="BBB89371.1"/>
    </source>
</evidence>
<dbReference type="GO" id="GO:0038023">
    <property type="term" value="F:signaling receptor activity"/>
    <property type="evidence" value="ECO:0007669"/>
    <property type="project" value="InterPro"/>
</dbReference>
<evidence type="ECO:0000256" key="7">
    <source>
        <dbReference type="ARBA" id="ARBA00023136"/>
    </source>
</evidence>
<dbReference type="EMBL" id="AP018449">
    <property type="protein sequence ID" value="BBB89371.1"/>
    <property type="molecule type" value="Genomic_DNA"/>
</dbReference>
<protein>
    <submittedName>
        <fullName evidence="15">Ferrichrome receptor FcuA</fullName>
    </submittedName>
</protein>
<dbReference type="Pfam" id="PF00593">
    <property type="entry name" value="TonB_dep_Rec_b-barrel"/>
    <property type="match status" value="1"/>
</dbReference>
<feature type="domain" description="TonB-dependent receptor-like beta-barrel" evidence="13">
    <location>
        <begin position="290"/>
        <end position="713"/>
    </location>
</feature>
<feature type="region of interest" description="Disordered" evidence="11">
    <location>
        <begin position="43"/>
        <end position="88"/>
    </location>
</feature>
<evidence type="ECO:0000256" key="10">
    <source>
        <dbReference type="RuleBase" id="RU003357"/>
    </source>
</evidence>
<dbReference type="CDD" id="cd01347">
    <property type="entry name" value="ligand_gated_channel"/>
    <property type="match status" value="1"/>
</dbReference>
<comment type="subcellular location">
    <subcellularLocation>
        <location evidence="1 9">Cell outer membrane</location>
        <topology evidence="1 9">Multi-pass membrane protein</topology>
    </subcellularLocation>
</comment>
<dbReference type="GO" id="GO:0015344">
    <property type="term" value="F:siderophore uptake transmembrane transporter activity"/>
    <property type="evidence" value="ECO:0007669"/>
    <property type="project" value="TreeGrafter"/>
</dbReference>
<dbReference type="PANTHER" id="PTHR32552">
    <property type="entry name" value="FERRICHROME IRON RECEPTOR-RELATED"/>
    <property type="match status" value="1"/>
</dbReference>
<evidence type="ECO:0000256" key="4">
    <source>
        <dbReference type="ARBA" id="ARBA00022452"/>
    </source>
</evidence>
<keyword evidence="7 9" id="KW-0472">Membrane</keyword>